<name>A0A410MC37_9BACI</name>
<dbReference type="KEGG" id="hli:HLI_08220"/>
<organism evidence="2 3">
    <name type="scientific">Halobacillus litoralis</name>
    <dbReference type="NCBI Taxonomy" id="45668"/>
    <lineage>
        <taxon>Bacteria</taxon>
        <taxon>Bacillati</taxon>
        <taxon>Bacillota</taxon>
        <taxon>Bacilli</taxon>
        <taxon>Bacillales</taxon>
        <taxon>Bacillaceae</taxon>
        <taxon>Halobacillus</taxon>
    </lineage>
</organism>
<evidence type="ECO:0000313" key="3">
    <source>
        <dbReference type="Proteomes" id="UP000287756"/>
    </source>
</evidence>
<sequence>MFRNHTIKNVLFKWMPYKEQSVCERKLEKVIKRLKIEDFTFNWDRNSCFIKFSYQGEVYKLEHSIDKAKERGIILRNGLDCLNELTQSLEDLCVIIDRGIYDFDTWIFGMKQSSPGQEMPAEFQEEFHIKYKSSGKQASSEQDANEEPFPFQPETSLRDFEEELQAMKRPQLK</sequence>
<evidence type="ECO:0000313" key="2">
    <source>
        <dbReference type="EMBL" id="QAS52216.1"/>
    </source>
</evidence>
<dbReference type="EMBL" id="CP026118">
    <property type="protein sequence ID" value="QAS52216.1"/>
    <property type="molecule type" value="Genomic_DNA"/>
</dbReference>
<protein>
    <submittedName>
        <fullName evidence="2">Uncharacterized protein</fullName>
    </submittedName>
</protein>
<dbReference type="OrthoDB" id="2703450at2"/>
<feature type="region of interest" description="Disordered" evidence="1">
    <location>
        <begin position="131"/>
        <end position="173"/>
    </location>
</feature>
<accession>A0A410MC37</accession>
<dbReference type="AlphaFoldDB" id="A0A410MC37"/>
<evidence type="ECO:0000256" key="1">
    <source>
        <dbReference type="SAM" id="MobiDB-lite"/>
    </source>
</evidence>
<reference evidence="2 3" key="1">
    <citation type="submission" date="2018-01" db="EMBL/GenBank/DDBJ databases">
        <title>The whole genome sequencing and assembly of Halobacillus litoralis ERB031 strain.</title>
        <authorList>
            <person name="Lee S.-J."/>
            <person name="Park M.-K."/>
            <person name="Kim J.-Y."/>
            <person name="Lee Y.-J."/>
            <person name="Yi H."/>
            <person name="Bahn Y.-S."/>
            <person name="Kim J.F."/>
            <person name="Lee D.-W."/>
        </authorList>
    </citation>
    <scope>NUCLEOTIDE SEQUENCE [LARGE SCALE GENOMIC DNA]</scope>
    <source>
        <strain evidence="2 3">ERB 031</strain>
    </source>
</reference>
<proteinExistence type="predicted"/>
<gene>
    <name evidence="2" type="ORF">HLI_08220</name>
</gene>
<dbReference type="RefSeq" id="WP_128524509.1">
    <property type="nucleotide sequence ID" value="NZ_CANLVY010000002.1"/>
</dbReference>
<dbReference type="Proteomes" id="UP000287756">
    <property type="component" value="Chromosome"/>
</dbReference>